<evidence type="ECO:0000313" key="3">
    <source>
        <dbReference type="Proteomes" id="UP000095023"/>
    </source>
</evidence>
<accession>A0A1E4TMI9</accession>
<organism evidence="2 3">
    <name type="scientific">Tortispora caseinolytica NRRL Y-17796</name>
    <dbReference type="NCBI Taxonomy" id="767744"/>
    <lineage>
        <taxon>Eukaryota</taxon>
        <taxon>Fungi</taxon>
        <taxon>Dikarya</taxon>
        <taxon>Ascomycota</taxon>
        <taxon>Saccharomycotina</taxon>
        <taxon>Trigonopsidomycetes</taxon>
        <taxon>Trigonopsidales</taxon>
        <taxon>Trigonopsidaceae</taxon>
        <taxon>Tortispora</taxon>
    </lineage>
</organism>
<dbReference type="Pfam" id="PF04707">
    <property type="entry name" value="PRELI"/>
    <property type="match status" value="1"/>
</dbReference>
<dbReference type="EMBL" id="KV453841">
    <property type="protein sequence ID" value="ODV92868.1"/>
    <property type="molecule type" value="Genomic_DNA"/>
</dbReference>
<dbReference type="GO" id="GO:0005743">
    <property type="term" value="C:mitochondrial inner membrane"/>
    <property type="evidence" value="ECO:0007669"/>
    <property type="project" value="EnsemblFungi"/>
</dbReference>
<evidence type="ECO:0000259" key="1">
    <source>
        <dbReference type="PROSITE" id="PS50904"/>
    </source>
</evidence>
<dbReference type="GO" id="GO:1990050">
    <property type="term" value="F:phosphatidic acid transfer activity"/>
    <property type="evidence" value="ECO:0007669"/>
    <property type="project" value="EnsemblFungi"/>
</dbReference>
<name>A0A1E4TMI9_9ASCO</name>
<dbReference type="GO" id="GO:0032048">
    <property type="term" value="P:cardiolipin metabolic process"/>
    <property type="evidence" value="ECO:0007669"/>
    <property type="project" value="EnsemblFungi"/>
</dbReference>
<dbReference type="GO" id="GO:2001247">
    <property type="term" value="P:positive regulation of phosphatidylcholine biosynthetic process"/>
    <property type="evidence" value="ECO:0007669"/>
    <property type="project" value="EnsemblFungi"/>
</dbReference>
<dbReference type="OrthoDB" id="341300at2759"/>
<dbReference type="GO" id="GO:0005758">
    <property type="term" value="C:mitochondrial intermembrane space"/>
    <property type="evidence" value="ECO:0007669"/>
    <property type="project" value="EnsemblFungi"/>
</dbReference>
<dbReference type="PANTHER" id="PTHR11158">
    <property type="entry name" value="MSF1/PX19 RELATED"/>
    <property type="match status" value="1"/>
</dbReference>
<dbReference type="AlphaFoldDB" id="A0A1E4TMI9"/>
<dbReference type="PROSITE" id="PS50904">
    <property type="entry name" value="PRELI_MSF1"/>
    <property type="match status" value="1"/>
</dbReference>
<keyword evidence="3" id="KW-1185">Reference proteome</keyword>
<feature type="domain" description="PRELI/MSF1" evidence="1">
    <location>
        <begin position="2"/>
        <end position="170"/>
    </location>
</feature>
<gene>
    <name evidence="2" type="ORF">CANCADRAFT_30890</name>
</gene>
<evidence type="ECO:0000313" key="2">
    <source>
        <dbReference type="EMBL" id="ODV92868.1"/>
    </source>
</evidence>
<dbReference type="InterPro" id="IPR006797">
    <property type="entry name" value="PRELI/MSF1_dom"/>
</dbReference>
<dbReference type="Proteomes" id="UP000095023">
    <property type="component" value="Unassembled WGS sequence"/>
</dbReference>
<dbReference type="GO" id="GO:0120010">
    <property type="term" value="P:intermembrane phospholipid transfer"/>
    <property type="evidence" value="ECO:0007669"/>
    <property type="project" value="EnsemblFungi"/>
</dbReference>
<proteinExistence type="predicted"/>
<dbReference type="InterPro" id="IPR037365">
    <property type="entry name" value="Slowmo/Ups"/>
</dbReference>
<sequence length="179" mass="20794">MVKFYSSNYTYDHDFGVVSLAVFLKYPNPYSSHVKSVDTVSRHIDSEGRLHTTRLLVKKGRLPKWATSFLGRINESYILEDSIVDKDNKVMQSWSRNLDHTKIMRVDEHVKYQGTNQGTTIAHTEVRILSQFSLIRDKIEAFGHKRFPENMLRSRKGMNYIMELITAGGFKLYRQTNSA</sequence>
<protein>
    <recommendedName>
        <fullName evidence="1">PRELI/MSF1 domain-containing protein</fullName>
    </recommendedName>
</protein>
<reference evidence="3" key="1">
    <citation type="submission" date="2016-02" db="EMBL/GenBank/DDBJ databases">
        <title>Comparative genomics of biotechnologically important yeasts.</title>
        <authorList>
            <consortium name="DOE Joint Genome Institute"/>
            <person name="Riley R."/>
            <person name="Haridas S."/>
            <person name="Wolfe K.H."/>
            <person name="Lopes M.R."/>
            <person name="Hittinger C.T."/>
            <person name="Goker M."/>
            <person name="Salamov A."/>
            <person name="Wisecaver J."/>
            <person name="Long T.M."/>
            <person name="Aerts A.L."/>
            <person name="Barry K."/>
            <person name="Choi C."/>
            <person name="Clum A."/>
            <person name="Coughlan A.Y."/>
            <person name="Deshpande S."/>
            <person name="Douglass A.P."/>
            <person name="Hanson S.J."/>
            <person name="Klenk H.-P."/>
            <person name="Labutti K."/>
            <person name="Lapidus A."/>
            <person name="Lindquist E."/>
            <person name="Lipzen A."/>
            <person name="Meier-Kolthoff J.P."/>
            <person name="Ohm R.A."/>
            <person name="Otillar R.P."/>
            <person name="Pangilinan J."/>
            <person name="Peng Y."/>
            <person name="Rokas A."/>
            <person name="Rosa C.A."/>
            <person name="Scheuner C."/>
            <person name="Sibirny A.A."/>
            <person name="Slot J.C."/>
            <person name="Stielow J.B."/>
            <person name="Sun H."/>
            <person name="Kurtzman C.P."/>
            <person name="Blackwell M."/>
            <person name="Jeffries T.W."/>
            <person name="Grigoriev I.V."/>
        </authorList>
    </citation>
    <scope>NUCLEOTIDE SEQUENCE [LARGE SCALE GENOMIC DNA]</scope>
    <source>
        <strain evidence="3">NRRL Y-17796</strain>
    </source>
</reference>